<gene>
    <name evidence="1" type="ORF">PIB30_090744</name>
</gene>
<sequence>MRFCKGEVAASKSYLGKLASSTQQLKWLILNEFVHQLPHELPDGALFPDVLGFITGAIKSAVKGISKVLGIRAIDSSAISFNPRASKEEYELAGLSNLEQLLGQRFPAGFFYSYGMEFYKKTTTP</sequence>
<dbReference type="Proteomes" id="UP001341840">
    <property type="component" value="Unassembled WGS sequence"/>
</dbReference>
<protein>
    <submittedName>
        <fullName evidence="1">Uncharacterized protein</fullName>
    </submittedName>
</protein>
<proteinExistence type="predicted"/>
<organism evidence="1 2">
    <name type="scientific">Stylosanthes scabra</name>
    <dbReference type="NCBI Taxonomy" id="79078"/>
    <lineage>
        <taxon>Eukaryota</taxon>
        <taxon>Viridiplantae</taxon>
        <taxon>Streptophyta</taxon>
        <taxon>Embryophyta</taxon>
        <taxon>Tracheophyta</taxon>
        <taxon>Spermatophyta</taxon>
        <taxon>Magnoliopsida</taxon>
        <taxon>eudicotyledons</taxon>
        <taxon>Gunneridae</taxon>
        <taxon>Pentapetalae</taxon>
        <taxon>rosids</taxon>
        <taxon>fabids</taxon>
        <taxon>Fabales</taxon>
        <taxon>Fabaceae</taxon>
        <taxon>Papilionoideae</taxon>
        <taxon>50 kb inversion clade</taxon>
        <taxon>dalbergioids sensu lato</taxon>
        <taxon>Dalbergieae</taxon>
        <taxon>Pterocarpus clade</taxon>
        <taxon>Stylosanthes</taxon>
    </lineage>
</organism>
<reference evidence="1 2" key="1">
    <citation type="journal article" date="2023" name="Plants (Basel)">
        <title>Bridging the Gap: Combining Genomics and Transcriptomics Approaches to Understand Stylosanthes scabra, an Orphan Legume from the Brazilian Caatinga.</title>
        <authorList>
            <person name="Ferreira-Neto J.R.C."/>
            <person name="da Silva M.D."/>
            <person name="Binneck E."/>
            <person name="de Melo N.F."/>
            <person name="da Silva R.H."/>
            <person name="de Melo A.L.T.M."/>
            <person name="Pandolfi V."/>
            <person name="Bustamante F.O."/>
            <person name="Brasileiro-Vidal A.C."/>
            <person name="Benko-Iseppon A.M."/>
        </authorList>
    </citation>
    <scope>NUCLEOTIDE SEQUENCE [LARGE SCALE GENOMIC DNA]</scope>
    <source>
        <tissue evidence="1">Leaves</tissue>
    </source>
</reference>
<evidence type="ECO:0000313" key="1">
    <source>
        <dbReference type="EMBL" id="MED6201008.1"/>
    </source>
</evidence>
<name>A0ABU6XWX6_9FABA</name>
<comment type="caution">
    <text evidence="1">The sequence shown here is derived from an EMBL/GenBank/DDBJ whole genome shotgun (WGS) entry which is preliminary data.</text>
</comment>
<accession>A0ABU6XWX6</accession>
<keyword evidence="2" id="KW-1185">Reference proteome</keyword>
<dbReference type="EMBL" id="JASCZI010213219">
    <property type="protein sequence ID" value="MED6201008.1"/>
    <property type="molecule type" value="Genomic_DNA"/>
</dbReference>
<evidence type="ECO:0000313" key="2">
    <source>
        <dbReference type="Proteomes" id="UP001341840"/>
    </source>
</evidence>